<dbReference type="STRING" id="1173022.Cri9333_0866"/>
<evidence type="ECO:0000313" key="2">
    <source>
        <dbReference type="EMBL" id="AFZ11783.1"/>
    </source>
</evidence>
<feature type="transmembrane region" description="Helical" evidence="1">
    <location>
        <begin position="32"/>
        <end position="54"/>
    </location>
</feature>
<proteinExistence type="predicted"/>
<evidence type="ECO:0000313" key="3">
    <source>
        <dbReference type="Proteomes" id="UP000010472"/>
    </source>
</evidence>
<accession>K9VUJ4</accession>
<name>K9VUJ4_9CYAN</name>
<keyword evidence="1" id="KW-0472">Membrane</keyword>
<organism evidence="2 3">
    <name type="scientific">Crinalium epipsammum PCC 9333</name>
    <dbReference type="NCBI Taxonomy" id="1173022"/>
    <lineage>
        <taxon>Bacteria</taxon>
        <taxon>Bacillati</taxon>
        <taxon>Cyanobacteriota</taxon>
        <taxon>Cyanophyceae</taxon>
        <taxon>Gomontiellales</taxon>
        <taxon>Gomontiellaceae</taxon>
        <taxon>Crinalium</taxon>
    </lineage>
</organism>
<keyword evidence="3" id="KW-1185">Reference proteome</keyword>
<gene>
    <name evidence="2" type="ORF">Cri9333_0866</name>
</gene>
<reference evidence="2 3" key="1">
    <citation type="submission" date="2012-06" db="EMBL/GenBank/DDBJ databases">
        <title>Finished chromosome of genome of Crinalium epipsammum PCC 9333.</title>
        <authorList>
            <consortium name="US DOE Joint Genome Institute"/>
            <person name="Gugger M."/>
            <person name="Coursin T."/>
            <person name="Rippka R."/>
            <person name="Tandeau De Marsac N."/>
            <person name="Huntemann M."/>
            <person name="Wei C.-L."/>
            <person name="Han J."/>
            <person name="Detter J.C."/>
            <person name="Han C."/>
            <person name="Tapia R."/>
            <person name="Davenport K."/>
            <person name="Daligault H."/>
            <person name="Erkkila T."/>
            <person name="Gu W."/>
            <person name="Munk A.C.C."/>
            <person name="Teshima H."/>
            <person name="Xu Y."/>
            <person name="Chain P."/>
            <person name="Chen A."/>
            <person name="Krypides N."/>
            <person name="Mavromatis K."/>
            <person name="Markowitz V."/>
            <person name="Szeto E."/>
            <person name="Ivanova N."/>
            <person name="Mikhailova N."/>
            <person name="Ovchinnikova G."/>
            <person name="Pagani I."/>
            <person name="Pati A."/>
            <person name="Goodwin L."/>
            <person name="Peters L."/>
            <person name="Pitluck S."/>
            <person name="Woyke T."/>
            <person name="Kerfeld C."/>
        </authorList>
    </citation>
    <scope>NUCLEOTIDE SEQUENCE [LARGE SCALE GENOMIC DNA]</scope>
    <source>
        <strain evidence="2 3">PCC 9333</strain>
    </source>
</reference>
<dbReference type="HOGENOM" id="CLU_2989036_0_0_3"/>
<evidence type="ECO:0000256" key="1">
    <source>
        <dbReference type="SAM" id="Phobius"/>
    </source>
</evidence>
<dbReference type="KEGG" id="cep:Cri9333_0866"/>
<keyword evidence="1" id="KW-0812">Transmembrane</keyword>
<protein>
    <submittedName>
        <fullName evidence="2">Uncharacterized protein</fullName>
    </submittedName>
</protein>
<sequence>MAEALLRLCSINISCYIVHASGDMVCADKMEFFGFFANILAFSSLIGIIAQICACKL</sequence>
<dbReference type="Proteomes" id="UP000010472">
    <property type="component" value="Chromosome"/>
</dbReference>
<dbReference type="AlphaFoldDB" id="K9VUJ4"/>
<dbReference type="EMBL" id="CP003620">
    <property type="protein sequence ID" value="AFZ11783.1"/>
    <property type="molecule type" value="Genomic_DNA"/>
</dbReference>
<keyword evidence="1" id="KW-1133">Transmembrane helix</keyword>